<protein>
    <submittedName>
        <fullName evidence="5">Universal stress protein</fullName>
    </submittedName>
</protein>
<dbReference type="RefSeq" id="WP_007737900.1">
    <property type="nucleotide sequence ID" value="NZ_AOMF01000092.1"/>
</dbReference>
<keyword evidence="3" id="KW-0067">ATP-binding</keyword>
<feature type="domain" description="UspA" evidence="4">
    <location>
        <begin position="3"/>
        <end position="130"/>
    </location>
</feature>
<dbReference type="PATRIC" id="fig|1227457.3.peg.723"/>
<name>M0NG81_9EURY</name>
<dbReference type="InterPro" id="IPR006015">
    <property type="entry name" value="Universal_stress_UspA"/>
</dbReference>
<dbReference type="Pfam" id="PF00582">
    <property type="entry name" value="Usp"/>
    <property type="match status" value="2"/>
</dbReference>
<keyword evidence="2" id="KW-0547">Nucleotide-binding</keyword>
<dbReference type="OrthoDB" id="281037at2157"/>
<dbReference type="Gene3D" id="3.40.50.620">
    <property type="entry name" value="HUPs"/>
    <property type="match status" value="2"/>
</dbReference>
<dbReference type="EMBL" id="AOMF01000092">
    <property type="protein sequence ID" value="EMA56099.1"/>
    <property type="molecule type" value="Genomic_DNA"/>
</dbReference>
<reference evidence="5 6" key="1">
    <citation type="journal article" date="2014" name="PLoS Genet.">
        <title>Phylogenetically driven sequencing of extremely halophilic archaea reveals strategies for static and dynamic osmo-response.</title>
        <authorList>
            <person name="Becker E.A."/>
            <person name="Seitzer P.M."/>
            <person name="Tritt A."/>
            <person name="Larsen D."/>
            <person name="Krusor M."/>
            <person name="Yao A.I."/>
            <person name="Wu D."/>
            <person name="Madern D."/>
            <person name="Eisen J.A."/>
            <person name="Darling A.E."/>
            <person name="Facciotti M.T."/>
        </authorList>
    </citation>
    <scope>NUCLEOTIDE SEQUENCE [LARGE SCALE GENOMIC DNA]</scope>
    <source>
        <strain evidence="5 6">JCM 13552</strain>
    </source>
</reference>
<dbReference type="SUPFAM" id="SSF52402">
    <property type="entry name" value="Adenine nucleotide alpha hydrolases-like"/>
    <property type="match status" value="2"/>
</dbReference>
<dbReference type="Proteomes" id="UP000011680">
    <property type="component" value="Unassembled WGS sequence"/>
</dbReference>
<dbReference type="PANTHER" id="PTHR46268">
    <property type="entry name" value="STRESS RESPONSE PROTEIN NHAX"/>
    <property type="match status" value="1"/>
</dbReference>
<evidence type="ECO:0000256" key="1">
    <source>
        <dbReference type="ARBA" id="ARBA00008791"/>
    </source>
</evidence>
<organism evidence="5 6">
    <name type="scientific">Halococcus thailandensis JCM 13552</name>
    <dbReference type="NCBI Taxonomy" id="1227457"/>
    <lineage>
        <taxon>Archaea</taxon>
        <taxon>Methanobacteriati</taxon>
        <taxon>Methanobacteriota</taxon>
        <taxon>Stenosarchaea group</taxon>
        <taxon>Halobacteria</taxon>
        <taxon>Halobacteriales</taxon>
        <taxon>Halococcaceae</taxon>
        <taxon>Halococcus</taxon>
    </lineage>
</organism>
<gene>
    <name evidence="5" type="ORF">C451_04014</name>
</gene>
<dbReference type="PANTHER" id="PTHR46268:SF27">
    <property type="entry name" value="UNIVERSAL STRESS PROTEIN RV2623"/>
    <property type="match status" value="1"/>
</dbReference>
<proteinExistence type="inferred from homology"/>
<dbReference type="CDD" id="cd00293">
    <property type="entry name" value="USP-like"/>
    <property type="match status" value="2"/>
</dbReference>
<dbReference type="eggNOG" id="arCOG00450">
    <property type="taxonomic scope" value="Archaea"/>
</dbReference>
<feature type="domain" description="UspA" evidence="4">
    <location>
        <begin position="141"/>
        <end position="270"/>
    </location>
</feature>
<comment type="caution">
    <text evidence="5">The sequence shown here is derived from an EMBL/GenBank/DDBJ whole genome shotgun (WGS) entry which is preliminary data.</text>
</comment>
<comment type="similarity">
    <text evidence="1">Belongs to the universal stress protein A family.</text>
</comment>
<evidence type="ECO:0000313" key="6">
    <source>
        <dbReference type="Proteomes" id="UP000011680"/>
    </source>
</evidence>
<accession>M0NG81</accession>
<evidence type="ECO:0000256" key="2">
    <source>
        <dbReference type="ARBA" id="ARBA00022741"/>
    </source>
</evidence>
<keyword evidence="6" id="KW-1185">Reference proteome</keyword>
<dbReference type="STRING" id="1227457.C451_04014"/>
<evidence type="ECO:0000259" key="4">
    <source>
        <dbReference type="Pfam" id="PF00582"/>
    </source>
</evidence>
<dbReference type="InterPro" id="IPR006016">
    <property type="entry name" value="UspA"/>
</dbReference>
<sequence>MYRVLVPVDRSEERAFHQAQYVSQLPNAADDIEATVLYVVPPDEFSDSDAMEFSDIDAAVGAANILEGEGVSVMRTVDVGGVSDQIVRSAEGLEADEIVMGGRKQSGVSRMILGSTVQDVMLSAERPVTITSQTAVPSEGIRQVLIPVDADVERAHHQAAYVAGLPKAAETVEATVLVVFRHQDYKGAPPHTFEEIDAAVGAADALEDEGVPVERVAIGGEVARKILDMAAERDADSIVIGGRKRSGLQEVLMGSITQDVMLSAERPVTITG</sequence>
<dbReference type="AlphaFoldDB" id="M0NG81"/>
<evidence type="ECO:0000313" key="5">
    <source>
        <dbReference type="EMBL" id="EMA56099.1"/>
    </source>
</evidence>
<evidence type="ECO:0000256" key="3">
    <source>
        <dbReference type="ARBA" id="ARBA00022840"/>
    </source>
</evidence>
<dbReference type="PRINTS" id="PR01438">
    <property type="entry name" value="UNVRSLSTRESS"/>
</dbReference>
<dbReference type="GO" id="GO:0005524">
    <property type="term" value="F:ATP binding"/>
    <property type="evidence" value="ECO:0007669"/>
    <property type="project" value="UniProtKB-KW"/>
</dbReference>
<dbReference type="InterPro" id="IPR014729">
    <property type="entry name" value="Rossmann-like_a/b/a_fold"/>
</dbReference>